<protein>
    <submittedName>
        <fullName evidence="2">Uncharacterized protein</fullName>
    </submittedName>
</protein>
<evidence type="ECO:0000313" key="2">
    <source>
        <dbReference type="EMBL" id="KAK2099477.1"/>
    </source>
</evidence>
<comment type="caution">
    <text evidence="2">The sequence shown here is derived from an EMBL/GenBank/DDBJ whole genome shotgun (WGS) entry which is preliminary data.</text>
</comment>
<name>A0ABQ9UQZ1_SAGOE</name>
<gene>
    <name evidence="2" type="ORF">P7K49_020825</name>
</gene>
<organism evidence="2 3">
    <name type="scientific">Saguinus oedipus</name>
    <name type="common">Cotton-top tamarin</name>
    <name type="synonym">Oedipomidas oedipus</name>
    <dbReference type="NCBI Taxonomy" id="9490"/>
    <lineage>
        <taxon>Eukaryota</taxon>
        <taxon>Metazoa</taxon>
        <taxon>Chordata</taxon>
        <taxon>Craniata</taxon>
        <taxon>Vertebrata</taxon>
        <taxon>Euteleostomi</taxon>
        <taxon>Mammalia</taxon>
        <taxon>Eutheria</taxon>
        <taxon>Euarchontoglires</taxon>
        <taxon>Primates</taxon>
        <taxon>Haplorrhini</taxon>
        <taxon>Platyrrhini</taxon>
        <taxon>Cebidae</taxon>
        <taxon>Callitrichinae</taxon>
        <taxon>Saguinus</taxon>
    </lineage>
</organism>
<accession>A0ABQ9UQZ1</accession>
<feature type="compositionally biased region" description="Basic and acidic residues" evidence="1">
    <location>
        <begin position="78"/>
        <end position="88"/>
    </location>
</feature>
<evidence type="ECO:0000256" key="1">
    <source>
        <dbReference type="SAM" id="MobiDB-lite"/>
    </source>
</evidence>
<dbReference type="EMBL" id="JASSZA010000010">
    <property type="protein sequence ID" value="KAK2099477.1"/>
    <property type="molecule type" value="Genomic_DNA"/>
</dbReference>
<evidence type="ECO:0000313" key="3">
    <source>
        <dbReference type="Proteomes" id="UP001266305"/>
    </source>
</evidence>
<proteinExistence type="predicted"/>
<keyword evidence="3" id="KW-1185">Reference proteome</keyword>
<reference evidence="2 3" key="1">
    <citation type="submission" date="2023-05" db="EMBL/GenBank/DDBJ databases">
        <title>B98-5 Cell Line De Novo Hybrid Assembly: An Optical Mapping Approach.</title>
        <authorList>
            <person name="Kananen K."/>
            <person name="Auerbach J.A."/>
            <person name="Kautto E."/>
            <person name="Blachly J.S."/>
        </authorList>
    </citation>
    <scope>NUCLEOTIDE SEQUENCE [LARGE SCALE GENOMIC DNA]</scope>
    <source>
        <strain evidence="2">B95-8</strain>
        <tissue evidence="2">Cell line</tissue>
    </source>
</reference>
<sequence>MAEPRYLSLTFELLPWDSIPILVLEHQSTLRHCAMPGGLSLMFLSLISQTGIQRLSSLLDEANREGLQVDTEAGPTGGEERGWREFSSERKAGLLQGDECSQLEEKNIDETPTRLTEELTVLSVTSG</sequence>
<dbReference type="Proteomes" id="UP001266305">
    <property type="component" value="Unassembled WGS sequence"/>
</dbReference>
<feature type="region of interest" description="Disordered" evidence="1">
    <location>
        <begin position="66"/>
        <end position="88"/>
    </location>
</feature>